<dbReference type="GO" id="GO:0030288">
    <property type="term" value="C:outer membrane-bounded periplasmic space"/>
    <property type="evidence" value="ECO:0007669"/>
    <property type="project" value="InterPro"/>
</dbReference>
<dbReference type="PROSITE" id="PS51257">
    <property type="entry name" value="PROKAR_LIPOPROTEIN"/>
    <property type="match status" value="1"/>
</dbReference>
<dbReference type="InterPro" id="IPR013783">
    <property type="entry name" value="Ig-like_fold"/>
</dbReference>
<proteinExistence type="predicted"/>
<organism evidence="2 3">
    <name type="scientific">Desulfonema magnum</name>
    <dbReference type="NCBI Taxonomy" id="45655"/>
    <lineage>
        <taxon>Bacteria</taxon>
        <taxon>Pseudomonadati</taxon>
        <taxon>Thermodesulfobacteriota</taxon>
        <taxon>Desulfobacteria</taxon>
        <taxon>Desulfobacterales</taxon>
        <taxon>Desulfococcaceae</taxon>
        <taxon>Desulfonema</taxon>
    </lineage>
</organism>
<dbReference type="Gene3D" id="2.60.40.10">
    <property type="entry name" value="Immunoglobulins"/>
    <property type="match status" value="3"/>
</dbReference>
<evidence type="ECO:0000256" key="1">
    <source>
        <dbReference type="SAM" id="Phobius"/>
    </source>
</evidence>
<feature type="transmembrane region" description="Helical" evidence="1">
    <location>
        <begin position="20"/>
        <end position="44"/>
    </location>
</feature>
<keyword evidence="1" id="KW-0812">Transmembrane</keyword>
<keyword evidence="1" id="KW-1133">Transmembrane helix</keyword>
<dbReference type="RefSeq" id="WP_207681119.1">
    <property type="nucleotide sequence ID" value="NZ_CP061800.1"/>
</dbReference>
<reference evidence="2" key="1">
    <citation type="journal article" date="2021" name="Microb. Physiol.">
        <title>Proteogenomic Insights into the Physiology of Marine, Sulfate-Reducing, Filamentous Desulfonema limicola and Desulfonema magnum.</title>
        <authorList>
            <person name="Schnaars V."/>
            <person name="Wohlbrand L."/>
            <person name="Scheve S."/>
            <person name="Hinrichs C."/>
            <person name="Reinhardt R."/>
            <person name="Rabus R."/>
        </authorList>
    </citation>
    <scope>NUCLEOTIDE SEQUENCE</scope>
    <source>
        <strain evidence="2">4be13</strain>
    </source>
</reference>
<dbReference type="Gene3D" id="3.40.50.10610">
    <property type="entry name" value="ABC-type transport auxiliary lipoprotein component"/>
    <property type="match status" value="1"/>
</dbReference>
<keyword evidence="3" id="KW-1185">Reference proteome</keyword>
<sequence>MNNNIHKKNQWQSDPFVRRVVFFILIMGVLFFFGCAVDSVPIYIKDGKEYGKTHQAFRNRWWNYYERGLSFAEGAFYTEAVTDMKLAIDQRAKDQRMARTYGMHFTDYFPHRELGVIYYHTRKLETAKKELDLSLSQFPSAKARFYLDRVRKAIIERQGKTVSPPSLTLDFKTNEVWTRADPVIISGIAKDENYVSEITIRGKPLFSEGSQKQIAFRETLLLSQGRHEIEVRVRNLPGMTTTQKVIVRTDREGPTITIEKLQTEQEGAQAEVTMTGSVYDSAGVSELSINGQPVMIQTKAEVFFTKKLLTEKNELEFTVQDRLGNQTRARIPLARPQASQTPAPVIFASVTSDMDSSFFASLFAPGDTAPPNIKLKGWTDTQTVFLKKIYLEGKISDAGKIVTLSVNQTPVLRREGQYVFFGHLAELSQGENDILIRATDEAGNTAEKKISVIRKVPKAFQVEERMSLTVLPFEQSGDISDFSVSFQDTLINALVGQNRFKVIERDKLDVILQEQKLSRTKLISRDSALKLGKLIAARSVITGNIIETRSGIEIVARIVDTETSEILSSVDVYDEVKDLAALRTLSEGMAVKIHRDFPLLDGMVIRQKGDHIFIDLGGDMIRMQRRFIVYDEKPIQHPVTGKVLGADNVIKGHARITQVMPELSKAEILDGMQIKPMDKVIAE</sequence>
<evidence type="ECO:0000313" key="2">
    <source>
        <dbReference type="EMBL" id="QTA84787.1"/>
    </source>
</evidence>
<keyword evidence="1" id="KW-0472">Membrane</keyword>
<protein>
    <submittedName>
        <fullName evidence="2">Curli production assembly/transport component CsgG domain-containing protein</fullName>
    </submittedName>
</protein>
<name>A0A975BFY6_9BACT</name>
<dbReference type="AlphaFoldDB" id="A0A975BFY6"/>
<dbReference type="KEGG" id="dmm:dnm_007870"/>
<dbReference type="Pfam" id="PF03783">
    <property type="entry name" value="CsgG"/>
    <property type="match status" value="1"/>
</dbReference>
<dbReference type="InterPro" id="IPR005534">
    <property type="entry name" value="Curli_assmbl/transp-comp_CsgG"/>
</dbReference>
<accession>A0A975BFY6</accession>
<dbReference type="Proteomes" id="UP000663722">
    <property type="component" value="Chromosome"/>
</dbReference>
<evidence type="ECO:0000313" key="3">
    <source>
        <dbReference type="Proteomes" id="UP000663722"/>
    </source>
</evidence>
<dbReference type="EMBL" id="CP061800">
    <property type="protein sequence ID" value="QTA84787.1"/>
    <property type="molecule type" value="Genomic_DNA"/>
</dbReference>
<gene>
    <name evidence="2" type="ORF">dnm_007870</name>
</gene>